<evidence type="ECO:0000313" key="4">
    <source>
        <dbReference type="Proteomes" id="UP000236291"/>
    </source>
</evidence>
<evidence type="ECO:0000313" key="3">
    <source>
        <dbReference type="EMBL" id="PNX83871.1"/>
    </source>
</evidence>
<evidence type="ECO:0000256" key="1">
    <source>
        <dbReference type="SAM" id="Phobius"/>
    </source>
</evidence>
<dbReference type="EMBL" id="ASHM01045089">
    <property type="protein sequence ID" value="PNX83871.1"/>
    <property type="molecule type" value="Genomic_DNA"/>
</dbReference>
<sequence length="81" mass="8852">MKGCQLIMFALVLSGVVASPLTCPAPPTNLVQHHYYFHVNLEIALPVTAGTAGTAIAILIWIYRYRNTRENGNDVPNDEAV</sequence>
<comment type="caution">
    <text evidence="3">The sequence shown here is derived from an EMBL/GenBank/DDBJ whole genome shotgun (WGS) entry which is preliminary data.</text>
</comment>
<keyword evidence="1" id="KW-0472">Membrane</keyword>
<keyword evidence="2" id="KW-0732">Signal</keyword>
<proteinExistence type="predicted"/>
<keyword evidence="1" id="KW-1133">Transmembrane helix</keyword>
<feature type="chain" id="PRO_5014434055" evidence="2">
    <location>
        <begin position="19"/>
        <end position="81"/>
    </location>
</feature>
<feature type="transmembrane region" description="Helical" evidence="1">
    <location>
        <begin position="42"/>
        <end position="63"/>
    </location>
</feature>
<keyword evidence="1" id="KW-0812">Transmembrane</keyword>
<name>A0A2K3LZA9_TRIPR</name>
<gene>
    <name evidence="3" type="ORF">L195_g039920</name>
</gene>
<protein>
    <submittedName>
        <fullName evidence="3">Uncharacterized protein</fullName>
    </submittedName>
</protein>
<reference evidence="3 4" key="2">
    <citation type="journal article" date="2017" name="Front. Plant Sci.">
        <title>Gene Classification and Mining of Molecular Markers Useful in Red Clover (Trifolium pratense) Breeding.</title>
        <authorList>
            <person name="Istvanek J."/>
            <person name="Dluhosova J."/>
            <person name="Dluhos P."/>
            <person name="Patkova L."/>
            <person name="Nedelnik J."/>
            <person name="Repkova J."/>
        </authorList>
    </citation>
    <scope>NUCLEOTIDE SEQUENCE [LARGE SCALE GENOMIC DNA]</scope>
    <source>
        <strain evidence="4">cv. Tatra</strain>
        <tissue evidence="3">Young leaves</tissue>
    </source>
</reference>
<accession>A0A2K3LZA9</accession>
<evidence type="ECO:0000256" key="2">
    <source>
        <dbReference type="SAM" id="SignalP"/>
    </source>
</evidence>
<organism evidence="3 4">
    <name type="scientific">Trifolium pratense</name>
    <name type="common">Red clover</name>
    <dbReference type="NCBI Taxonomy" id="57577"/>
    <lineage>
        <taxon>Eukaryota</taxon>
        <taxon>Viridiplantae</taxon>
        <taxon>Streptophyta</taxon>
        <taxon>Embryophyta</taxon>
        <taxon>Tracheophyta</taxon>
        <taxon>Spermatophyta</taxon>
        <taxon>Magnoliopsida</taxon>
        <taxon>eudicotyledons</taxon>
        <taxon>Gunneridae</taxon>
        <taxon>Pentapetalae</taxon>
        <taxon>rosids</taxon>
        <taxon>fabids</taxon>
        <taxon>Fabales</taxon>
        <taxon>Fabaceae</taxon>
        <taxon>Papilionoideae</taxon>
        <taxon>50 kb inversion clade</taxon>
        <taxon>NPAAA clade</taxon>
        <taxon>Hologalegina</taxon>
        <taxon>IRL clade</taxon>
        <taxon>Trifolieae</taxon>
        <taxon>Trifolium</taxon>
    </lineage>
</organism>
<dbReference type="Proteomes" id="UP000236291">
    <property type="component" value="Unassembled WGS sequence"/>
</dbReference>
<dbReference type="AlphaFoldDB" id="A0A2K3LZA9"/>
<feature type="signal peptide" evidence="2">
    <location>
        <begin position="1"/>
        <end position="18"/>
    </location>
</feature>
<reference evidence="3 4" key="1">
    <citation type="journal article" date="2014" name="Am. J. Bot.">
        <title>Genome assembly and annotation for red clover (Trifolium pratense; Fabaceae).</title>
        <authorList>
            <person name="Istvanek J."/>
            <person name="Jaros M."/>
            <person name="Krenek A."/>
            <person name="Repkova J."/>
        </authorList>
    </citation>
    <scope>NUCLEOTIDE SEQUENCE [LARGE SCALE GENOMIC DNA]</scope>
    <source>
        <strain evidence="4">cv. Tatra</strain>
        <tissue evidence="3">Young leaves</tissue>
    </source>
</reference>